<sequence>MDILFTEREEYKIRESIGTVRARIKAIAEKKWFEYSDNLTGSFKSNDTFEFTTFFNFMIIGSGSFGSKPAYLNGKLKQEENGTSILVKCRPNIVLIFFFYIITILFLGELFGIDTFLEVPKGLVLILLPFFNFILYFEMRRATRRLVNKFESIIQVNNKNNYLQH</sequence>
<dbReference type="AlphaFoldDB" id="A0A2T2YKY6"/>
<keyword evidence="1" id="KW-0812">Transmembrane</keyword>
<keyword evidence="1" id="KW-0472">Membrane</keyword>
<accession>A0A2T2YKY6</accession>
<proteinExistence type="predicted"/>
<keyword evidence="1" id="KW-1133">Transmembrane helix</keyword>
<name>A0A2T2YKY6_9BACT</name>
<dbReference type="RefSeq" id="WP_106932350.1">
    <property type="nucleotide sequence ID" value="NZ_PYFT01000001.1"/>
</dbReference>
<protein>
    <submittedName>
        <fullName evidence="2">Uncharacterized protein</fullName>
    </submittedName>
</protein>
<dbReference type="Proteomes" id="UP000240357">
    <property type="component" value="Unassembled WGS sequence"/>
</dbReference>
<keyword evidence="3" id="KW-1185">Reference proteome</keyword>
<gene>
    <name evidence="2" type="ORF">AHMF7605_23035</name>
</gene>
<comment type="caution">
    <text evidence="2">The sequence shown here is derived from an EMBL/GenBank/DDBJ whole genome shotgun (WGS) entry which is preliminary data.</text>
</comment>
<feature type="transmembrane region" description="Helical" evidence="1">
    <location>
        <begin position="119"/>
        <end position="137"/>
    </location>
</feature>
<evidence type="ECO:0000256" key="1">
    <source>
        <dbReference type="SAM" id="Phobius"/>
    </source>
</evidence>
<evidence type="ECO:0000313" key="2">
    <source>
        <dbReference type="EMBL" id="PSR56172.1"/>
    </source>
</evidence>
<dbReference type="EMBL" id="PYFT01000001">
    <property type="protein sequence ID" value="PSR56172.1"/>
    <property type="molecule type" value="Genomic_DNA"/>
</dbReference>
<reference evidence="2 3" key="1">
    <citation type="submission" date="2018-03" db="EMBL/GenBank/DDBJ databases">
        <title>Adhaeribacter sp. HMF7605 Genome sequencing and assembly.</title>
        <authorList>
            <person name="Kang H."/>
            <person name="Kang J."/>
            <person name="Cha I."/>
            <person name="Kim H."/>
            <person name="Joh K."/>
        </authorList>
    </citation>
    <scope>NUCLEOTIDE SEQUENCE [LARGE SCALE GENOMIC DNA]</scope>
    <source>
        <strain evidence="2 3">HMF7605</strain>
    </source>
</reference>
<feature type="transmembrane region" description="Helical" evidence="1">
    <location>
        <begin position="93"/>
        <end position="113"/>
    </location>
</feature>
<dbReference type="OrthoDB" id="1444224at2"/>
<evidence type="ECO:0000313" key="3">
    <source>
        <dbReference type="Proteomes" id="UP000240357"/>
    </source>
</evidence>
<organism evidence="2 3">
    <name type="scientific">Adhaeribacter arboris</name>
    <dbReference type="NCBI Taxonomy" id="2072846"/>
    <lineage>
        <taxon>Bacteria</taxon>
        <taxon>Pseudomonadati</taxon>
        <taxon>Bacteroidota</taxon>
        <taxon>Cytophagia</taxon>
        <taxon>Cytophagales</taxon>
        <taxon>Hymenobacteraceae</taxon>
        <taxon>Adhaeribacter</taxon>
    </lineage>
</organism>